<dbReference type="RefSeq" id="WP_348263664.1">
    <property type="nucleotide sequence ID" value="NZ_CP121196.1"/>
</dbReference>
<name>A0AAU7DKN8_9BACT</name>
<dbReference type="SUPFAM" id="SSF102588">
    <property type="entry name" value="LmbE-like"/>
    <property type="match status" value="1"/>
</dbReference>
<dbReference type="Gene3D" id="3.40.50.10320">
    <property type="entry name" value="LmbE-like"/>
    <property type="match status" value="1"/>
</dbReference>
<accession>A0AAU7DKN8</accession>
<proteinExistence type="predicted"/>
<dbReference type="InterPro" id="IPR003737">
    <property type="entry name" value="GlcNAc_PI_deacetylase-related"/>
</dbReference>
<dbReference type="AlphaFoldDB" id="A0AAU7DKN8"/>
<protein>
    <submittedName>
        <fullName evidence="1">PIG-L family deacetylase</fullName>
    </submittedName>
</protein>
<organism evidence="1">
    <name type="scientific">Telmatobacter sp. DSM 110680</name>
    <dbReference type="NCBI Taxonomy" id="3036704"/>
    <lineage>
        <taxon>Bacteria</taxon>
        <taxon>Pseudomonadati</taxon>
        <taxon>Acidobacteriota</taxon>
        <taxon>Terriglobia</taxon>
        <taxon>Terriglobales</taxon>
        <taxon>Acidobacteriaceae</taxon>
        <taxon>Telmatobacter</taxon>
    </lineage>
</organism>
<dbReference type="InterPro" id="IPR024078">
    <property type="entry name" value="LmbE-like_dom_sf"/>
</dbReference>
<sequence length="248" mass="27539">MDRRGVLLGVTSLTAGLVAGPNAAEAQPATSSRKFKIMVTGGHPGDPEYGCGGTIARLTALGHEVVLLYLNNGAWPPTPAETRIAEAARACAILRSRPAYAGQTNGHAVLDNDRYEAFHKIIDAEKPDAIFSQWPIDNHRDHRAISMLTYDAWTRSGKKFALYYYEVSDGEDTLQFSPNQFVDITDVEPLKRSACFAHASQTPDRYYKLQDMVAQFRGIQSGCEKAEAFVRQIQNPYDIFQMTNIHTR</sequence>
<gene>
    <name evidence="1" type="ORF">P8935_03675</name>
</gene>
<evidence type="ECO:0000313" key="1">
    <source>
        <dbReference type="EMBL" id="XBH18439.1"/>
    </source>
</evidence>
<dbReference type="EMBL" id="CP121196">
    <property type="protein sequence ID" value="XBH18439.1"/>
    <property type="molecule type" value="Genomic_DNA"/>
</dbReference>
<reference evidence="1" key="1">
    <citation type="submission" date="2023-03" db="EMBL/GenBank/DDBJ databases">
        <title>Edaphobacter sp.</title>
        <authorList>
            <person name="Huber K.J."/>
            <person name="Papendorf J."/>
            <person name="Pilke C."/>
            <person name="Bunk B."/>
            <person name="Sproeer C."/>
            <person name="Pester M."/>
        </authorList>
    </citation>
    <scope>NUCLEOTIDE SEQUENCE</scope>
    <source>
        <strain evidence="1">DSM 110680</strain>
    </source>
</reference>
<dbReference type="Pfam" id="PF02585">
    <property type="entry name" value="PIG-L"/>
    <property type="match status" value="1"/>
</dbReference>